<comment type="caution">
    <text evidence="1">The sequence shown here is derived from an EMBL/GenBank/DDBJ whole genome shotgun (WGS) entry which is preliminary data.</text>
</comment>
<name>A0A8J4VLV9_9ROSI</name>
<reference evidence="1" key="1">
    <citation type="submission" date="2020-03" db="EMBL/GenBank/DDBJ databases">
        <title>Castanea mollissima Vanexum genome sequencing.</title>
        <authorList>
            <person name="Staton M."/>
        </authorList>
    </citation>
    <scope>NUCLEOTIDE SEQUENCE</scope>
    <source>
        <tissue evidence="1">Leaf</tissue>
    </source>
</reference>
<dbReference type="OrthoDB" id="1935089at2759"/>
<proteinExistence type="predicted"/>
<evidence type="ECO:0000313" key="1">
    <source>
        <dbReference type="EMBL" id="KAF3961962.1"/>
    </source>
</evidence>
<dbReference type="Proteomes" id="UP000737018">
    <property type="component" value="Unassembled WGS sequence"/>
</dbReference>
<evidence type="ECO:0000313" key="2">
    <source>
        <dbReference type="Proteomes" id="UP000737018"/>
    </source>
</evidence>
<gene>
    <name evidence="1" type="ORF">CMV_013469</name>
</gene>
<dbReference type="AlphaFoldDB" id="A0A8J4VLV9"/>
<dbReference type="EMBL" id="JRKL02001803">
    <property type="protein sequence ID" value="KAF3961962.1"/>
    <property type="molecule type" value="Genomic_DNA"/>
</dbReference>
<organism evidence="1 2">
    <name type="scientific">Castanea mollissima</name>
    <name type="common">Chinese chestnut</name>
    <dbReference type="NCBI Taxonomy" id="60419"/>
    <lineage>
        <taxon>Eukaryota</taxon>
        <taxon>Viridiplantae</taxon>
        <taxon>Streptophyta</taxon>
        <taxon>Embryophyta</taxon>
        <taxon>Tracheophyta</taxon>
        <taxon>Spermatophyta</taxon>
        <taxon>Magnoliopsida</taxon>
        <taxon>eudicotyledons</taxon>
        <taxon>Gunneridae</taxon>
        <taxon>Pentapetalae</taxon>
        <taxon>rosids</taxon>
        <taxon>fabids</taxon>
        <taxon>Fagales</taxon>
        <taxon>Fagaceae</taxon>
        <taxon>Castanea</taxon>
    </lineage>
</organism>
<keyword evidence="2" id="KW-1185">Reference proteome</keyword>
<sequence length="142" mass="16768">MWVTDERCEEVVHSTWDMGSDMDPMSSVLVKVSHCQEQLSTWNKKVFGNVRCKLAKVRKQLEKEEARSMAGGRNDRLALLNEELQKLMALEERKWSQRSKSDWLRYSYQNTKYFHCRASERNKRNYISGIENAASVWTKEES</sequence>
<accession>A0A8J4VLV9</accession>
<protein>
    <submittedName>
        <fullName evidence="1">Uncharacterized protein</fullName>
    </submittedName>
</protein>